<dbReference type="InterPro" id="IPR054454">
    <property type="entry name" value="NGO_1070-like"/>
</dbReference>
<name>A0ABW4RKW7_9BACL</name>
<dbReference type="EMBL" id="JBHUEH010000016">
    <property type="protein sequence ID" value="MFD1886470.1"/>
    <property type="molecule type" value="Genomic_DNA"/>
</dbReference>
<dbReference type="Pfam" id="PF22300">
    <property type="entry name" value="NGO_1070-like"/>
    <property type="match status" value="1"/>
</dbReference>
<reference evidence="2" key="1">
    <citation type="journal article" date="2019" name="Int. J. Syst. Evol. Microbiol.">
        <title>The Global Catalogue of Microorganisms (GCM) 10K type strain sequencing project: providing services to taxonomists for standard genome sequencing and annotation.</title>
        <authorList>
            <consortium name="The Broad Institute Genomics Platform"/>
            <consortium name="The Broad Institute Genome Sequencing Center for Infectious Disease"/>
            <person name="Wu L."/>
            <person name="Ma J."/>
        </authorList>
    </citation>
    <scope>NUCLEOTIDE SEQUENCE [LARGE SCALE GENOMIC DNA]</scope>
    <source>
        <strain evidence="2">CCUG 54950</strain>
    </source>
</reference>
<accession>A0ABW4RKW7</accession>
<gene>
    <name evidence="1" type="ORF">ACFSC9_13160</name>
</gene>
<keyword evidence="2" id="KW-1185">Reference proteome</keyword>
<proteinExistence type="predicted"/>
<protein>
    <submittedName>
        <fullName evidence="1">Uncharacterized protein</fullName>
    </submittedName>
</protein>
<dbReference type="RefSeq" id="WP_371834064.1">
    <property type="nucleotide sequence ID" value="NZ_JBCGUH010000006.1"/>
</dbReference>
<evidence type="ECO:0000313" key="2">
    <source>
        <dbReference type="Proteomes" id="UP001597233"/>
    </source>
</evidence>
<sequence>MSILFSNVNLNRIHFMDDSPDITFEFIDSIYNRHRRVGDIICKQVSLFQMKTTLDDTNEVIFPCFVCDVVVEQLDAVHATSKSGECYQLQTLGSEISITVVCGILEVSPISD</sequence>
<evidence type="ECO:0000313" key="1">
    <source>
        <dbReference type="EMBL" id="MFD1886470.1"/>
    </source>
</evidence>
<organism evidence="1 2">
    <name type="scientific">Paenibacillus wenxiniae</name>
    <dbReference type="NCBI Taxonomy" id="1636843"/>
    <lineage>
        <taxon>Bacteria</taxon>
        <taxon>Bacillati</taxon>
        <taxon>Bacillota</taxon>
        <taxon>Bacilli</taxon>
        <taxon>Bacillales</taxon>
        <taxon>Paenibacillaceae</taxon>
        <taxon>Paenibacillus</taxon>
    </lineage>
</organism>
<dbReference type="Proteomes" id="UP001597233">
    <property type="component" value="Unassembled WGS sequence"/>
</dbReference>
<comment type="caution">
    <text evidence="1">The sequence shown here is derived from an EMBL/GenBank/DDBJ whole genome shotgun (WGS) entry which is preliminary data.</text>
</comment>